<dbReference type="PANTHER" id="PTHR43312">
    <property type="entry name" value="D-THREO-ALDOSE 1-DEHYDROGENASE"/>
    <property type="match status" value="1"/>
</dbReference>
<dbReference type="STRING" id="1148.gene:10498902"/>
<evidence type="ECO:0000256" key="3">
    <source>
        <dbReference type="ARBA" id="ARBA00023014"/>
    </source>
</evidence>
<dbReference type="Proteomes" id="UP000001425">
    <property type="component" value="Chromosome"/>
</dbReference>
<evidence type="ECO:0000313" key="5">
    <source>
        <dbReference type="EMBL" id="BAA18032.1"/>
    </source>
</evidence>
<dbReference type="InterPro" id="IPR036812">
    <property type="entry name" value="NAD(P)_OxRdtase_dom_sf"/>
</dbReference>
<dbReference type="GO" id="GO:0046872">
    <property type="term" value="F:metal ion binding"/>
    <property type="evidence" value="ECO:0007669"/>
    <property type="project" value="UniProtKB-KW"/>
</dbReference>
<evidence type="ECO:0000313" key="6">
    <source>
        <dbReference type="Proteomes" id="UP000001425"/>
    </source>
</evidence>
<accession>P73964</accession>
<dbReference type="InterPro" id="IPR053135">
    <property type="entry name" value="AKR2_Oxidoreductase"/>
</dbReference>
<gene>
    <name evidence="5" type="ordered locus">slr1520</name>
</gene>
<dbReference type="FunFam" id="3.20.20.100:FF:000070">
    <property type="entry name" value="Aldo/keto reductase"/>
    <property type="match status" value="1"/>
</dbReference>
<evidence type="ECO:0000256" key="1">
    <source>
        <dbReference type="ARBA" id="ARBA00022723"/>
    </source>
</evidence>
<evidence type="ECO:0000256" key="2">
    <source>
        <dbReference type="ARBA" id="ARBA00023004"/>
    </source>
</evidence>
<dbReference type="EMBL" id="BA000022">
    <property type="protein sequence ID" value="BAA18032.1"/>
    <property type="molecule type" value="Genomic_DNA"/>
</dbReference>
<reference evidence="5 6" key="1">
    <citation type="journal article" date="1995" name="DNA Res.">
        <title>Sequence analysis of the genome of the unicellular cyanobacterium Synechocystis sp. strain PCC6803. I. Sequence features in the 1 Mb region from map positions 64% to 92% of the genome.</title>
        <authorList>
            <person name="Kaneko T."/>
            <person name="Tanaka A."/>
            <person name="Sato S."/>
            <person name="Kotani H."/>
            <person name="Sazuka T."/>
            <person name="Miyajima N."/>
            <person name="Sugiura M."/>
            <person name="Tabata S."/>
        </authorList>
    </citation>
    <scope>NUCLEOTIDE SEQUENCE [LARGE SCALE GENOMIC DNA]</scope>
    <source>
        <strain evidence="6">ATCC 27184 / PCC 6803 / Kazusa</strain>
    </source>
</reference>
<dbReference type="InterPro" id="IPR023210">
    <property type="entry name" value="NADP_OxRdtase_dom"/>
</dbReference>
<dbReference type="Pfam" id="PF00248">
    <property type="entry name" value="Aldo_ket_red"/>
    <property type="match status" value="1"/>
</dbReference>
<proteinExistence type="predicted"/>
<keyword evidence="6" id="KW-1185">Reference proteome</keyword>
<reference evidence="5 6" key="2">
    <citation type="journal article" date="1996" name="DNA Res.">
        <title>Sequence analysis of the genome of the unicellular cyanobacterium Synechocystis sp. strain PCC6803. II. Sequence determination of the entire genome and assignment of potential protein-coding regions.</title>
        <authorList>
            <person name="Kaneko T."/>
            <person name="Sato S."/>
            <person name="Kotani H."/>
            <person name="Tanaka A."/>
            <person name="Asamizu E."/>
            <person name="Nakamura Y."/>
            <person name="Miyajima N."/>
            <person name="Hirosawa M."/>
            <person name="Sugiura M."/>
            <person name="Sasamoto S."/>
            <person name="Kimura T."/>
            <person name="Hosouchi T."/>
            <person name="Matsuno A."/>
            <person name="Muraki A."/>
            <person name="Nakazaki N."/>
            <person name="Naruo K."/>
            <person name="Okumura S."/>
            <person name="Shimpo S."/>
            <person name="Takeuchi C."/>
            <person name="Wada T."/>
            <person name="Watanabe A."/>
            <person name="Yamada M."/>
            <person name="Yasuda M."/>
            <person name="Tabata S."/>
        </authorList>
    </citation>
    <scope>NUCLEOTIDE SEQUENCE [LARGE SCALE GENOMIC DNA]</scope>
    <source>
        <strain evidence="6">ATCC 27184 / PCC 6803 / Kazusa</strain>
    </source>
</reference>
<dbReference type="InterPro" id="IPR020471">
    <property type="entry name" value="AKR"/>
</dbReference>
<dbReference type="PIR" id="S75471">
    <property type="entry name" value="S75471"/>
</dbReference>
<organism evidence="5 6">
    <name type="scientific">Synechocystis sp. (strain ATCC 27184 / PCC 6803 / Kazusa)</name>
    <dbReference type="NCBI Taxonomy" id="1111708"/>
    <lineage>
        <taxon>Bacteria</taxon>
        <taxon>Bacillati</taxon>
        <taxon>Cyanobacteriota</taxon>
        <taxon>Cyanophyceae</taxon>
        <taxon>Synechococcales</taxon>
        <taxon>Merismopediaceae</taxon>
        <taxon>Synechocystis</taxon>
    </lineage>
</organism>
<dbReference type="Gene3D" id="3.20.20.100">
    <property type="entry name" value="NADP-dependent oxidoreductase domain"/>
    <property type="match status" value="1"/>
</dbReference>
<dbReference type="eggNOG" id="COG1453">
    <property type="taxonomic scope" value="Bacteria"/>
</dbReference>
<dbReference type="PROSITE" id="PS00198">
    <property type="entry name" value="4FE4S_FER_1"/>
    <property type="match status" value="1"/>
</dbReference>
<dbReference type="AlphaFoldDB" id="P73964"/>
<dbReference type="CDD" id="cd19096">
    <property type="entry name" value="AKR_Fe-S_oxidoreductase"/>
    <property type="match status" value="1"/>
</dbReference>
<evidence type="ECO:0000259" key="4">
    <source>
        <dbReference type="PROSITE" id="PS51379"/>
    </source>
</evidence>
<sequence>MRGLGNRQQFVATVEKALAGGINHIETAAAYGESEVYLGELLKEYNRSDIYLTSKVCPTENSAQFIQGLDRSLQRLQVDYLDCFAIHGINTSEHWQWLQQLWPAIERAQQQGKFKHLGFSTHGSLPLVQEVVASGKFAFVNLHYYWFNQHLAPAIASAYGHDMGIFIISPADKGGQLYTPTVTLQNLCQPFTPLGLTYRFLLSDARITTLSLGPAIPQELNEPLSLGDHLEPLSEQEQRILQNLLDHQKQALGTDACHQCYQCLPCPEEINIPEILRLRNLAVAFDMQSFGQYRYQMLENAGHWFPGKKGDRCTDCGDCLPRCPHNLAIPELLRDTHQRLRGKSRRRLWQD</sequence>
<dbReference type="SUPFAM" id="SSF46548">
    <property type="entry name" value="alpha-helical ferredoxin"/>
    <property type="match status" value="1"/>
</dbReference>
<dbReference type="SUPFAM" id="SSF51430">
    <property type="entry name" value="NAD(P)-linked oxidoreductase"/>
    <property type="match status" value="1"/>
</dbReference>
<dbReference type="Pfam" id="PF13187">
    <property type="entry name" value="Fer4_9"/>
    <property type="match status" value="1"/>
</dbReference>
<keyword evidence="3" id="KW-0411">Iron-sulfur</keyword>
<dbReference type="GO" id="GO:0051536">
    <property type="term" value="F:iron-sulfur cluster binding"/>
    <property type="evidence" value="ECO:0007669"/>
    <property type="project" value="UniProtKB-KW"/>
</dbReference>
<keyword evidence="1" id="KW-0479">Metal-binding</keyword>
<name>P73964_SYNY3</name>
<dbReference type="PhylomeDB" id="P73964"/>
<keyword evidence="2" id="KW-0408">Iron</keyword>
<dbReference type="InParanoid" id="P73964"/>
<dbReference type="GO" id="GO:0005829">
    <property type="term" value="C:cytosol"/>
    <property type="evidence" value="ECO:0000318"/>
    <property type="project" value="GO_Central"/>
</dbReference>
<dbReference type="PRINTS" id="PR00069">
    <property type="entry name" value="ALDKETRDTASE"/>
</dbReference>
<dbReference type="GO" id="GO:0004032">
    <property type="term" value="F:aldose reductase (NADPH) activity"/>
    <property type="evidence" value="ECO:0000318"/>
    <property type="project" value="GO_Central"/>
</dbReference>
<protein>
    <submittedName>
        <fullName evidence="5">Slr1520 protein</fullName>
    </submittedName>
</protein>
<dbReference type="PANTHER" id="PTHR43312:SF2">
    <property type="entry name" value="OXIDOREDUCTASE"/>
    <property type="match status" value="1"/>
</dbReference>
<dbReference type="EnsemblBacteria" id="BAA18032">
    <property type="protein sequence ID" value="BAA18032"/>
    <property type="gene ID" value="BAA18032"/>
</dbReference>
<dbReference type="PROSITE" id="PS51379">
    <property type="entry name" value="4FE4S_FER_2"/>
    <property type="match status" value="1"/>
</dbReference>
<dbReference type="InterPro" id="IPR017900">
    <property type="entry name" value="4Fe4S_Fe_S_CS"/>
</dbReference>
<dbReference type="KEGG" id="syn:slr1520"/>
<dbReference type="PaxDb" id="1148-1653116"/>
<dbReference type="InterPro" id="IPR017896">
    <property type="entry name" value="4Fe4S_Fe-S-bd"/>
</dbReference>
<feature type="domain" description="4Fe-4S ferredoxin-type" evidence="4">
    <location>
        <begin position="304"/>
        <end position="335"/>
    </location>
</feature>